<proteinExistence type="predicted"/>
<evidence type="ECO:0000313" key="1">
    <source>
        <dbReference type="EMBL" id="KAH7979595.1"/>
    </source>
</evidence>
<dbReference type="Proteomes" id="UP000821865">
    <property type="component" value="Chromosome 1"/>
</dbReference>
<gene>
    <name evidence="1" type="ORF">HPB49_009998</name>
</gene>
<accession>A0ACB8DZA6</accession>
<comment type="caution">
    <text evidence="1">The sequence shown here is derived from an EMBL/GenBank/DDBJ whole genome shotgun (WGS) entry which is preliminary data.</text>
</comment>
<dbReference type="EMBL" id="CM023470">
    <property type="protein sequence ID" value="KAH7979595.1"/>
    <property type="molecule type" value="Genomic_DNA"/>
</dbReference>
<protein>
    <submittedName>
        <fullName evidence="1">Uncharacterized protein</fullName>
    </submittedName>
</protein>
<organism evidence="1 2">
    <name type="scientific">Dermacentor silvarum</name>
    <name type="common">Tick</name>
    <dbReference type="NCBI Taxonomy" id="543639"/>
    <lineage>
        <taxon>Eukaryota</taxon>
        <taxon>Metazoa</taxon>
        <taxon>Ecdysozoa</taxon>
        <taxon>Arthropoda</taxon>
        <taxon>Chelicerata</taxon>
        <taxon>Arachnida</taxon>
        <taxon>Acari</taxon>
        <taxon>Parasitiformes</taxon>
        <taxon>Ixodida</taxon>
        <taxon>Ixodoidea</taxon>
        <taxon>Ixodidae</taxon>
        <taxon>Rhipicephalinae</taxon>
        <taxon>Dermacentor</taxon>
    </lineage>
</organism>
<evidence type="ECO:0000313" key="2">
    <source>
        <dbReference type="Proteomes" id="UP000821865"/>
    </source>
</evidence>
<sequence>MSKQRFAFSSSGTANNAVKMGVFDGTVAWFSETVKDGYKLLWKAHGGETGDAEEADYLFAMTEDSRDVQEVSRRLENRGRIFLCPRYIVRCILIGRFGAPTKHHILGSELPPANSEQPQVDDEASASGPSESTAPMCITDMDADFRVHLKPNASHDVCEALVEKLLVDVNETDDSD</sequence>
<keyword evidence="2" id="KW-1185">Reference proteome</keyword>
<name>A0ACB8DZA6_DERSI</name>
<reference evidence="1" key="1">
    <citation type="submission" date="2020-05" db="EMBL/GenBank/DDBJ databases">
        <title>Large-scale comparative analyses of tick genomes elucidate their genetic diversity and vector capacities.</title>
        <authorList>
            <person name="Jia N."/>
            <person name="Wang J."/>
            <person name="Shi W."/>
            <person name="Du L."/>
            <person name="Sun Y."/>
            <person name="Zhan W."/>
            <person name="Jiang J."/>
            <person name="Wang Q."/>
            <person name="Zhang B."/>
            <person name="Ji P."/>
            <person name="Sakyi L.B."/>
            <person name="Cui X."/>
            <person name="Yuan T."/>
            <person name="Jiang B."/>
            <person name="Yang W."/>
            <person name="Lam T.T.-Y."/>
            <person name="Chang Q."/>
            <person name="Ding S."/>
            <person name="Wang X."/>
            <person name="Zhu J."/>
            <person name="Ruan X."/>
            <person name="Zhao L."/>
            <person name="Wei J."/>
            <person name="Que T."/>
            <person name="Du C."/>
            <person name="Cheng J."/>
            <person name="Dai P."/>
            <person name="Han X."/>
            <person name="Huang E."/>
            <person name="Gao Y."/>
            <person name="Liu J."/>
            <person name="Shao H."/>
            <person name="Ye R."/>
            <person name="Li L."/>
            <person name="Wei W."/>
            <person name="Wang X."/>
            <person name="Wang C."/>
            <person name="Yang T."/>
            <person name="Huo Q."/>
            <person name="Li W."/>
            <person name="Guo W."/>
            <person name="Chen H."/>
            <person name="Zhou L."/>
            <person name="Ni X."/>
            <person name="Tian J."/>
            <person name="Zhou Y."/>
            <person name="Sheng Y."/>
            <person name="Liu T."/>
            <person name="Pan Y."/>
            <person name="Xia L."/>
            <person name="Li J."/>
            <person name="Zhao F."/>
            <person name="Cao W."/>
        </authorList>
    </citation>
    <scope>NUCLEOTIDE SEQUENCE</scope>
    <source>
        <strain evidence="1">Dsil-2018</strain>
    </source>
</reference>